<keyword evidence="2" id="KW-1185">Reference proteome</keyword>
<evidence type="ECO:0000313" key="2">
    <source>
        <dbReference type="Proteomes" id="UP000708208"/>
    </source>
</evidence>
<dbReference type="Proteomes" id="UP000708208">
    <property type="component" value="Unassembled WGS sequence"/>
</dbReference>
<protein>
    <submittedName>
        <fullName evidence="1">Uncharacterized protein</fullName>
    </submittedName>
</protein>
<comment type="caution">
    <text evidence="1">The sequence shown here is derived from an EMBL/GenBank/DDBJ whole genome shotgun (WGS) entry which is preliminary data.</text>
</comment>
<evidence type="ECO:0000313" key="1">
    <source>
        <dbReference type="EMBL" id="CAG7693575.1"/>
    </source>
</evidence>
<organism evidence="1 2">
    <name type="scientific">Allacma fusca</name>
    <dbReference type="NCBI Taxonomy" id="39272"/>
    <lineage>
        <taxon>Eukaryota</taxon>
        <taxon>Metazoa</taxon>
        <taxon>Ecdysozoa</taxon>
        <taxon>Arthropoda</taxon>
        <taxon>Hexapoda</taxon>
        <taxon>Collembola</taxon>
        <taxon>Symphypleona</taxon>
        <taxon>Sminthuridae</taxon>
        <taxon>Allacma</taxon>
    </lineage>
</organism>
<dbReference type="AlphaFoldDB" id="A0A8J2JHG1"/>
<accession>A0A8J2JHG1</accession>
<sequence length="86" mass="9759">MPIKSRFPLVQEMKQALLSSQPLRENQSVVKFEAELNNYLSDSDYDNCMEDTDQKVLFEAGLSFFVVNRLGLPGCHHEPGTKGKKL</sequence>
<name>A0A8J2JHG1_9HEXA</name>
<reference evidence="1" key="1">
    <citation type="submission" date="2021-06" db="EMBL/GenBank/DDBJ databases">
        <authorList>
            <person name="Hodson N. C."/>
            <person name="Mongue J. A."/>
            <person name="Jaron S. K."/>
        </authorList>
    </citation>
    <scope>NUCLEOTIDE SEQUENCE</scope>
</reference>
<proteinExistence type="predicted"/>
<dbReference type="EMBL" id="CAJVCH010022798">
    <property type="protein sequence ID" value="CAG7693575.1"/>
    <property type="molecule type" value="Genomic_DNA"/>
</dbReference>
<gene>
    <name evidence="1" type="ORF">AFUS01_LOCUS3767</name>
</gene>